<accession>A0A2N3YFT6</accession>
<dbReference type="EMBL" id="PJNE01000001">
    <property type="protein sequence ID" value="PKW25713.1"/>
    <property type="molecule type" value="Genomic_DNA"/>
</dbReference>
<reference evidence="2 3" key="1">
    <citation type="submission" date="2017-12" db="EMBL/GenBank/DDBJ databases">
        <title>Sequencing the genomes of 1000 Actinobacteria strains.</title>
        <authorList>
            <person name="Klenk H.-P."/>
        </authorList>
    </citation>
    <scope>NUCLEOTIDE SEQUENCE [LARGE SCALE GENOMIC DNA]</scope>
    <source>
        <strain evidence="2 3">DSM 12806</strain>
    </source>
</reference>
<feature type="transmembrane region" description="Helical" evidence="1">
    <location>
        <begin position="53"/>
        <end position="71"/>
    </location>
</feature>
<keyword evidence="1" id="KW-0472">Membrane</keyword>
<dbReference type="InterPro" id="IPR024079">
    <property type="entry name" value="MetalloPept_cat_dom_sf"/>
</dbReference>
<evidence type="ECO:0000313" key="2">
    <source>
        <dbReference type="EMBL" id="PKW25713.1"/>
    </source>
</evidence>
<evidence type="ECO:0008006" key="4">
    <source>
        <dbReference type="Google" id="ProtNLM"/>
    </source>
</evidence>
<comment type="caution">
    <text evidence="2">The sequence shown here is derived from an EMBL/GenBank/DDBJ whole genome shotgun (WGS) entry which is preliminary data.</text>
</comment>
<sequence>MMRRLEELDRLDRVASSPEEVLWPVGRSSRNDPRAWQPGPRDRAASTKWWERHPAIGFIVVALIIGGWLAGPRVPEWVDRMFPARPALAVGEERPEPPEGSTSRILPPVVVSGVPPSTTFDFMVTQNGSAEPVTFDPCRPIRFVVRDALGAGPRGREAVTRAVAAVSAASGLSFEDAGDTDEAPARDRALYQPDRYGESWAPVLIAWSNPAEEPELAGRTAGLGGGRPLRDTHGRMTYVSGTVWLDTPSLAPDLTTPEGFIRVQAVIMHELSHVLGAGHVQDSRELMAEENSGRTDFGIGDRYALSQLGRGACVPGL</sequence>
<keyword evidence="3" id="KW-1185">Reference proteome</keyword>
<evidence type="ECO:0000313" key="3">
    <source>
        <dbReference type="Proteomes" id="UP000233781"/>
    </source>
</evidence>
<keyword evidence="1" id="KW-1133">Transmembrane helix</keyword>
<dbReference type="SUPFAM" id="SSF55486">
    <property type="entry name" value="Metalloproteases ('zincins'), catalytic domain"/>
    <property type="match status" value="1"/>
</dbReference>
<proteinExistence type="predicted"/>
<dbReference type="Gene3D" id="3.40.390.10">
    <property type="entry name" value="Collagenase (Catalytic Domain)"/>
    <property type="match status" value="1"/>
</dbReference>
<name>A0A2N3YFT6_9MICO</name>
<evidence type="ECO:0000256" key="1">
    <source>
        <dbReference type="SAM" id="Phobius"/>
    </source>
</evidence>
<protein>
    <recommendedName>
        <fullName evidence="4">Matrixin</fullName>
    </recommendedName>
</protein>
<dbReference type="Proteomes" id="UP000233781">
    <property type="component" value="Unassembled WGS sequence"/>
</dbReference>
<keyword evidence="1" id="KW-0812">Transmembrane</keyword>
<gene>
    <name evidence="2" type="ORF">ATL31_0511</name>
</gene>
<dbReference type="AlphaFoldDB" id="A0A2N3YFT6"/>
<organism evidence="2 3">
    <name type="scientific">Phycicoccus duodecadis</name>
    <dbReference type="NCBI Taxonomy" id="173053"/>
    <lineage>
        <taxon>Bacteria</taxon>
        <taxon>Bacillati</taxon>
        <taxon>Actinomycetota</taxon>
        <taxon>Actinomycetes</taxon>
        <taxon>Micrococcales</taxon>
        <taxon>Intrasporangiaceae</taxon>
        <taxon>Phycicoccus</taxon>
    </lineage>
</organism>
<dbReference type="GO" id="GO:0008237">
    <property type="term" value="F:metallopeptidase activity"/>
    <property type="evidence" value="ECO:0007669"/>
    <property type="project" value="InterPro"/>
</dbReference>